<dbReference type="OrthoDB" id="416741at2759"/>
<dbReference type="KEGG" id="more:E1B28_001006"/>
<proteinExistence type="predicted"/>
<dbReference type="Pfam" id="PF00636">
    <property type="entry name" value="Ribonuclease_3"/>
    <property type="match status" value="1"/>
</dbReference>
<keyword evidence="3" id="KW-1185">Reference proteome</keyword>
<gene>
    <name evidence="2" type="ORF">E1B28_001006</name>
</gene>
<dbReference type="SUPFAM" id="SSF69065">
    <property type="entry name" value="RNase III domain-like"/>
    <property type="match status" value="1"/>
</dbReference>
<reference evidence="2" key="1">
    <citation type="journal article" date="2021" name="Genome Biol. Evol.">
        <title>The assembled and annotated genome of the fairy-ring fungus Marasmius oreades.</title>
        <authorList>
            <person name="Hiltunen M."/>
            <person name="Ament-Velasquez S.L."/>
            <person name="Johannesson H."/>
        </authorList>
    </citation>
    <scope>NUCLEOTIDE SEQUENCE</scope>
    <source>
        <strain evidence="2">03SP1</strain>
    </source>
</reference>
<dbReference type="PROSITE" id="PS50142">
    <property type="entry name" value="RNASE_3_2"/>
    <property type="match status" value="1"/>
</dbReference>
<dbReference type="GO" id="GO:0004525">
    <property type="term" value="F:ribonuclease III activity"/>
    <property type="evidence" value="ECO:0007669"/>
    <property type="project" value="InterPro"/>
</dbReference>
<feature type="domain" description="RNase III" evidence="1">
    <location>
        <begin position="6"/>
        <end position="123"/>
    </location>
</feature>
<dbReference type="GeneID" id="66070082"/>
<dbReference type="AlphaFoldDB" id="A0A9P8AEZ4"/>
<comment type="caution">
    <text evidence="2">The sequence shown here is derived from an EMBL/GenBank/DDBJ whole genome shotgun (WGS) entry which is preliminary data.</text>
</comment>
<dbReference type="InterPro" id="IPR000999">
    <property type="entry name" value="RNase_III_dom"/>
</dbReference>
<evidence type="ECO:0000313" key="3">
    <source>
        <dbReference type="Proteomes" id="UP001049176"/>
    </source>
</evidence>
<dbReference type="Proteomes" id="UP001049176">
    <property type="component" value="Chromosome 1"/>
</dbReference>
<dbReference type="CDD" id="cd00593">
    <property type="entry name" value="RIBOc"/>
    <property type="match status" value="1"/>
</dbReference>
<dbReference type="EMBL" id="CM032181">
    <property type="protein sequence ID" value="KAG7099134.1"/>
    <property type="molecule type" value="Genomic_DNA"/>
</dbReference>
<dbReference type="GO" id="GO:0006396">
    <property type="term" value="P:RNA processing"/>
    <property type="evidence" value="ECO:0007669"/>
    <property type="project" value="InterPro"/>
</dbReference>
<evidence type="ECO:0000313" key="2">
    <source>
        <dbReference type="EMBL" id="KAG7099134.1"/>
    </source>
</evidence>
<organism evidence="2 3">
    <name type="scientific">Marasmius oreades</name>
    <name type="common">fairy-ring Marasmius</name>
    <dbReference type="NCBI Taxonomy" id="181124"/>
    <lineage>
        <taxon>Eukaryota</taxon>
        <taxon>Fungi</taxon>
        <taxon>Dikarya</taxon>
        <taxon>Basidiomycota</taxon>
        <taxon>Agaricomycotina</taxon>
        <taxon>Agaricomycetes</taxon>
        <taxon>Agaricomycetidae</taxon>
        <taxon>Agaricales</taxon>
        <taxon>Marasmiineae</taxon>
        <taxon>Marasmiaceae</taxon>
        <taxon>Marasmius</taxon>
    </lineage>
</organism>
<dbReference type="InterPro" id="IPR036389">
    <property type="entry name" value="RNase_III_sf"/>
</dbReference>
<accession>A0A9P8AEZ4</accession>
<evidence type="ECO:0000259" key="1">
    <source>
        <dbReference type="PROSITE" id="PS50142"/>
    </source>
</evidence>
<dbReference type="RefSeq" id="XP_043015604.1">
    <property type="nucleotide sequence ID" value="XM_043146899.1"/>
</dbReference>
<protein>
    <recommendedName>
        <fullName evidence="1">RNase III domain-containing protein</fullName>
    </recommendedName>
</protein>
<dbReference type="PROSITE" id="PS00517">
    <property type="entry name" value="RNASE_3_1"/>
    <property type="match status" value="1"/>
</dbReference>
<name>A0A9P8AEZ4_9AGAR</name>
<sequence>MPDLGYKHIQRNIVELIKNPHFHLQLPKLSDDSWNKMLRDSLERDRLEFLGDALMTSFVAQRLYRFLSEGTAHYYSQARSALTANATFAHIMARLGHFDMEGPMKPAGDAFESIIGAYYKEGGPEALQQWQEQFFPLIRCAAKVCRSMEKPQTRSKTRHKSNHILSRLRRPPTPNIISPLRNRKRRTHLSVLPPSLAVGRIPKPVQTPVSKLPPRVIDLTAESEPEGSAEIVEICAQDFCASKARTKSSSQLLNTVSHALPATPAPIRRLYTISTPGGPNNPIAIDD</sequence>
<dbReference type="Gene3D" id="1.10.1520.10">
    <property type="entry name" value="Ribonuclease III domain"/>
    <property type="match status" value="1"/>
</dbReference>